<keyword evidence="6" id="KW-0539">Nucleus</keyword>
<protein>
    <submittedName>
        <fullName evidence="7">Uncharacterized protein</fullName>
    </submittedName>
</protein>
<dbReference type="AlphaFoldDB" id="A0A1E4SJC0"/>
<keyword evidence="3" id="KW-0227">DNA damage</keyword>
<proteinExistence type="inferred from homology"/>
<evidence type="ECO:0000313" key="7">
    <source>
        <dbReference type="EMBL" id="ODV79588.1"/>
    </source>
</evidence>
<dbReference type="PANTHER" id="PTHR28680">
    <property type="entry name" value="CENTROMERE PROTEIN X"/>
    <property type="match status" value="1"/>
</dbReference>
<evidence type="ECO:0000256" key="2">
    <source>
        <dbReference type="ARBA" id="ARBA00009359"/>
    </source>
</evidence>
<evidence type="ECO:0000256" key="5">
    <source>
        <dbReference type="ARBA" id="ARBA00023204"/>
    </source>
</evidence>
<sequence>MSETTIPIETIGRLFKEVAFKNADTQITRSTLELASEYIKLFVNEAVLRSNEERVLEGDSLTKVDGIDNVEFKQTQPGETQDALEEEVFDDDIDPEINEPSTQDQLGANNEYTNDTLDSRHLEKIAGILVLDF</sequence>
<dbReference type="Pfam" id="PF09415">
    <property type="entry name" value="CENP-X"/>
    <property type="match status" value="1"/>
</dbReference>
<dbReference type="GO" id="GO:0003677">
    <property type="term" value="F:DNA binding"/>
    <property type="evidence" value="ECO:0007669"/>
    <property type="project" value="UniProtKB-KW"/>
</dbReference>
<dbReference type="InterPro" id="IPR018552">
    <property type="entry name" value="CENP-X"/>
</dbReference>
<dbReference type="STRING" id="984487.A0A1E4SJC0"/>
<dbReference type="GO" id="GO:0051382">
    <property type="term" value="P:kinetochore assembly"/>
    <property type="evidence" value="ECO:0007669"/>
    <property type="project" value="InterPro"/>
</dbReference>
<reference evidence="8" key="1">
    <citation type="submission" date="2016-05" db="EMBL/GenBank/DDBJ databases">
        <title>Comparative genomics of biotechnologically important yeasts.</title>
        <authorList>
            <consortium name="DOE Joint Genome Institute"/>
            <person name="Riley R."/>
            <person name="Haridas S."/>
            <person name="Wolfe K.H."/>
            <person name="Lopes M.R."/>
            <person name="Hittinger C.T."/>
            <person name="Goker M."/>
            <person name="Salamov A."/>
            <person name="Wisecaver J."/>
            <person name="Long T.M."/>
            <person name="Aerts A.L."/>
            <person name="Barry K."/>
            <person name="Choi C."/>
            <person name="Clum A."/>
            <person name="Coughlan A.Y."/>
            <person name="Deshpande S."/>
            <person name="Douglass A.P."/>
            <person name="Hanson S.J."/>
            <person name="Klenk H.-P."/>
            <person name="Labutti K."/>
            <person name="Lapidus A."/>
            <person name="Lindquist E."/>
            <person name="Lipzen A."/>
            <person name="Meier-Kolthoff J.P."/>
            <person name="Ohm R.A."/>
            <person name="Otillar R.P."/>
            <person name="Pangilinan J."/>
            <person name="Peng Y."/>
            <person name="Rokas A."/>
            <person name="Rosa C.A."/>
            <person name="Scheuner C."/>
            <person name="Sibirny A.A."/>
            <person name="Slot J.C."/>
            <person name="Stielow J.B."/>
            <person name="Sun H."/>
            <person name="Kurtzman C.P."/>
            <person name="Blackwell M."/>
            <person name="Grigoriev I.V."/>
            <person name="Jeffries T.W."/>
        </authorList>
    </citation>
    <scope>NUCLEOTIDE SEQUENCE [LARGE SCALE GENOMIC DNA]</scope>
    <source>
        <strain evidence="8">NRRL Y-17324</strain>
    </source>
</reference>
<dbReference type="GeneID" id="30984312"/>
<organism evidence="7 8">
    <name type="scientific">Suhomyces tanzawaensis NRRL Y-17324</name>
    <dbReference type="NCBI Taxonomy" id="984487"/>
    <lineage>
        <taxon>Eukaryota</taxon>
        <taxon>Fungi</taxon>
        <taxon>Dikarya</taxon>
        <taxon>Ascomycota</taxon>
        <taxon>Saccharomycotina</taxon>
        <taxon>Pichiomycetes</taxon>
        <taxon>Debaryomycetaceae</taxon>
        <taxon>Suhomyces</taxon>
    </lineage>
</organism>
<evidence type="ECO:0000256" key="6">
    <source>
        <dbReference type="ARBA" id="ARBA00023242"/>
    </source>
</evidence>
<evidence type="ECO:0000313" key="8">
    <source>
        <dbReference type="Proteomes" id="UP000094285"/>
    </source>
</evidence>
<keyword evidence="4" id="KW-0238">DNA-binding</keyword>
<dbReference type="GO" id="GO:0046982">
    <property type="term" value="F:protein heterodimerization activity"/>
    <property type="evidence" value="ECO:0007669"/>
    <property type="project" value="InterPro"/>
</dbReference>
<dbReference type="RefSeq" id="XP_020064710.1">
    <property type="nucleotide sequence ID" value="XM_020210176.1"/>
</dbReference>
<comment type="subcellular location">
    <subcellularLocation>
        <location evidence="1">Nucleus</location>
    </subcellularLocation>
</comment>
<dbReference type="GO" id="GO:0000712">
    <property type="term" value="P:resolution of meiotic recombination intermediates"/>
    <property type="evidence" value="ECO:0007669"/>
    <property type="project" value="TreeGrafter"/>
</dbReference>
<dbReference type="InterPro" id="IPR009072">
    <property type="entry name" value="Histone-fold"/>
</dbReference>
<evidence type="ECO:0000256" key="3">
    <source>
        <dbReference type="ARBA" id="ARBA00022763"/>
    </source>
</evidence>
<accession>A0A1E4SJC0</accession>
<evidence type="ECO:0000256" key="4">
    <source>
        <dbReference type="ARBA" id="ARBA00023125"/>
    </source>
</evidence>
<evidence type="ECO:0000256" key="1">
    <source>
        <dbReference type="ARBA" id="ARBA00004123"/>
    </source>
</evidence>
<dbReference type="OrthoDB" id="2500381at2759"/>
<comment type="similarity">
    <text evidence="2">Belongs to the CENP-X/MHF2 family.</text>
</comment>
<name>A0A1E4SJC0_9ASCO</name>
<dbReference type="Proteomes" id="UP000094285">
    <property type="component" value="Unassembled WGS sequence"/>
</dbReference>
<dbReference type="GO" id="GO:0006281">
    <property type="term" value="P:DNA repair"/>
    <property type="evidence" value="ECO:0007669"/>
    <property type="project" value="UniProtKB-KW"/>
</dbReference>
<gene>
    <name evidence="7" type="ORF">CANTADRAFT_5320</name>
</gene>
<dbReference type="GO" id="GO:0071821">
    <property type="term" value="C:FANCM-MHF complex"/>
    <property type="evidence" value="ECO:0007669"/>
    <property type="project" value="TreeGrafter"/>
</dbReference>
<keyword evidence="8" id="KW-1185">Reference proteome</keyword>
<dbReference type="PANTHER" id="PTHR28680:SF1">
    <property type="entry name" value="CENTROMERE PROTEIN X"/>
    <property type="match status" value="1"/>
</dbReference>
<dbReference type="EMBL" id="KV453911">
    <property type="protein sequence ID" value="ODV79588.1"/>
    <property type="molecule type" value="Genomic_DNA"/>
</dbReference>
<dbReference type="GO" id="GO:0031297">
    <property type="term" value="P:replication fork processing"/>
    <property type="evidence" value="ECO:0007669"/>
    <property type="project" value="TreeGrafter"/>
</dbReference>
<keyword evidence="5" id="KW-0234">DNA repair</keyword>
<dbReference type="Gene3D" id="1.10.20.10">
    <property type="entry name" value="Histone, subunit A"/>
    <property type="match status" value="1"/>
</dbReference>